<proteinExistence type="predicted"/>
<dbReference type="STRING" id="1560345.AWL63_19420"/>
<dbReference type="Pfam" id="PF08281">
    <property type="entry name" value="Sigma70_r4_2"/>
    <property type="match status" value="1"/>
</dbReference>
<feature type="domain" description="RNA polymerase sigma factor 70 region 4 type 2" evidence="1">
    <location>
        <begin position="106"/>
        <end position="157"/>
    </location>
</feature>
<dbReference type="SUPFAM" id="SSF88659">
    <property type="entry name" value="Sigma3 and sigma4 domains of RNA polymerase sigma factors"/>
    <property type="match status" value="1"/>
</dbReference>
<evidence type="ECO:0000259" key="1">
    <source>
        <dbReference type="Pfam" id="PF08281"/>
    </source>
</evidence>
<protein>
    <recommendedName>
        <fullName evidence="1">RNA polymerase sigma factor 70 region 4 type 2 domain-containing protein</fullName>
    </recommendedName>
</protein>
<dbReference type="GO" id="GO:0016987">
    <property type="term" value="F:sigma factor activity"/>
    <property type="evidence" value="ECO:0007669"/>
    <property type="project" value="InterPro"/>
</dbReference>
<dbReference type="InterPro" id="IPR013324">
    <property type="entry name" value="RNA_pol_sigma_r3/r4-like"/>
</dbReference>
<dbReference type="Proteomes" id="UP000094256">
    <property type="component" value="Chromosome"/>
</dbReference>
<dbReference type="RefSeq" id="WP_069206325.1">
    <property type="nucleotide sequence ID" value="NZ_CP014168.1"/>
</dbReference>
<name>A0A1B3ZEF0_9SPHN</name>
<sequence length="165" mass="18422">MPNHDARALLTEALDFFNDHPRFSLRRDRRRNSYDLASRIEACLSAVPGPADPVIAEARDRWASSGFLRIDADEHVVTRDAQGYWVRAWVRIDPASIGEIDAVTAERYARALAALPDITRSILLAHQQDEQSIAQVAERLGLTTQEVERHIADALTRIGRAIGQG</sequence>
<gene>
    <name evidence="2" type="ORF">AWL63_19420</name>
</gene>
<dbReference type="Gene3D" id="1.10.10.10">
    <property type="entry name" value="Winged helix-like DNA-binding domain superfamily/Winged helix DNA-binding domain"/>
    <property type="match status" value="1"/>
</dbReference>
<dbReference type="GO" id="GO:0006352">
    <property type="term" value="P:DNA-templated transcription initiation"/>
    <property type="evidence" value="ECO:0007669"/>
    <property type="project" value="InterPro"/>
</dbReference>
<dbReference type="InterPro" id="IPR013249">
    <property type="entry name" value="RNA_pol_sigma70_r4_t2"/>
</dbReference>
<dbReference type="KEGG" id="span:AWL63_19420"/>
<evidence type="ECO:0000313" key="3">
    <source>
        <dbReference type="Proteomes" id="UP000094256"/>
    </source>
</evidence>
<evidence type="ECO:0000313" key="2">
    <source>
        <dbReference type="EMBL" id="AOH85795.1"/>
    </source>
</evidence>
<dbReference type="EMBL" id="CP014168">
    <property type="protein sequence ID" value="AOH85795.1"/>
    <property type="molecule type" value="Genomic_DNA"/>
</dbReference>
<reference evidence="2 3" key="1">
    <citation type="submission" date="2016-01" db="EMBL/GenBank/DDBJ databases">
        <title>Complete genome and mega plasmid sequence of Sphingomonas panacis DCY99 elicits systemic resistance in rice to Xanthomonas oryzae.</title>
        <authorList>
            <person name="Kim Y.J."/>
            <person name="Yang D.C."/>
            <person name="Sing P."/>
        </authorList>
    </citation>
    <scope>NUCLEOTIDE SEQUENCE [LARGE SCALE GENOMIC DNA]</scope>
    <source>
        <strain evidence="2 3">DCY99</strain>
    </source>
</reference>
<dbReference type="OrthoDB" id="7447733at2"/>
<dbReference type="GO" id="GO:0003677">
    <property type="term" value="F:DNA binding"/>
    <property type="evidence" value="ECO:0007669"/>
    <property type="project" value="InterPro"/>
</dbReference>
<keyword evidence="3" id="KW-1185">Reference proteome</keyword>
<organism evidence="2 3">
    <name type="scientific">Sphingomonas panacis</name>
    <dbReference type="NCBI Taxonomy" id="1560345"/>
    <lineage>
        <taxon>Bacteria</taxon>
        <taxon>Pseudomonadati</taxon>
        <taxon>Pseudomonadota</taxon>
        <taxon>Alphaproteobacteria</taxon>
        <taxon>Sphingomonadales</taxon>
        <taxon>Sphingomonadaceae</taxon>
        <taxon>Sphingomonas</taxon>
    </lineage>
</organism>
<accession>A0A1B3ZEF0</accession>
<dbReference type="AlphaFoldDB" id="A0A1B3ZEF0"/>
<dbReference type="InterPro" id="IPR036388">
    <property type="entry name" value="WH-like_DNA-bd_sf"/>
</dbReference>